<feature type="region of interest" description="Disordered" evidence="1">
    <location>
        <begin position="134"/>
        <end position="171"/>
    </location>
</feature>
<dbReference type="Proteomes" id="UP000007796">
    <property type="component" value="Unassembled WGS sequence"/>
</dbReference>
<dbReference type="EMBL" id="GL629765">
    <property type="protein sequence ID" value="EFX04292.1"/>
    <property type="molecule type" value="Genomic_DNA"/>
</dbReference>
<dbReference type="InParanoid" id="F0XEQ4"/>
<feature type="compositionally biased region" description="Low complexity" evidence="1">
    <location>
        <begin position="16"/>
        <end position="36"/>
    </location>
</feature>
<feature type="compositionally biased region" description="Basic and acidic residues" evidence="1">
    <location>
        <begin position="58"/>
        <end position="68"/>
    </location>
</feature>
<reference evidence="2 3" key="1">
    <citation type="journal article" date="2011" name="Proc. Natl. Acad. Sci. U.S.A.">
        <title>Genome and transcriptome analyses of the mountain pine beetle-fungal symbiont Grosmannia clavigera, a lodgepole pine pathogen.</title>
        <authorList>
            <person name="DiGuistini S."/>
            <person name="Wang Y."/>
            <person name="Liao N.Y."/>
            <person name="Taylor G."/>
            <person name="Tanguay P."/>
            <person name="Feau N."/>
            <person name="Henrissat B."/>
            <person name="Chan S.K."/>
            <person name="Hesse-Orce U."/>
            <person name="Alamouti S.M."/>
            <person name="Tsui C.K.M."/>
            <person name="Docking R.T."/>
            <person name="Levasseur A."/>
            <person name="Haridas S."/>
            <person name="Robertson G."/>
            <person name="Birol I."/>
            <person name="Holt R.A."/>
            <person name="Marra M.A."/>
            <person name="Hamelin R.C."/>
            <person name="Hirst M."/>
            <person name="Jones S.J.M."/>
            <person name="Bohlmann J."/>
            <person name="Breuil C."/>
        </authorList>
    </citation>
    <scope>NUCLEOTIDE SEQUENCE [LARGE SCALE GENOMIC DNA]</scope>
    <source>
        <strain evidence="3">kw1407 / UAMH 11150</strain>
    </source>
</reference>
<name>F0XEQ4_GROCL</name>
<evidence type="ECO:0000256" key="1">
    <source>
        <dbReference type="SAM" id="MobiDB-lite"/>
    </source>
</evidence>
<evidence type="ECO:0000313" key="3">
    <source>
        <dbReference type="Proteomes" id="UP000007796"/>
    </source>
</evidence>
<feature type="region of interest" description="Disordered" evidence="1">
    <location>
        <begin position="216"/>
        <end position="241"/>
    </location>
</feature>
<feature type="compositionally biased region" description="Basic and acidic residues" evidence="1">
    <location>
        <begin position="37"/>
        <end position="47"/>
    </location>
</feature>
<feature type="region of interest" description="Disordered" evidence="1">
    <location>
        <begin position="256"/>
        <end position="314"/>
    </location>
</feature>
<feature type="compositionally biased region" description="Low complexity" evidence="1">
    <location>
        <begin position="184"/>
        <end position="198"/>
    </location>
</feature>
<dbReference type="RefSeq" id="XP_014173774.1">
    <property type="nucleotide sequence ID" value="XM_014318299.1"/>
</dbReference>
<feature type="compositionally biased region" description="Polar residues" evidence="1">
    <location>
        <begin position="294"/>
        <end position="305"/>
    </location>
</feature>
<evidence type="ECO:0000313" key="2">
    <source>
        <dbReference type="EMBL" id="EFX04292.1"/>
    </source>
</evidence>
<dbReference type="OrthoDB" id="5404004at2759"/>
<accession>F0XEQ4</accession>
<dbReference type="GeneID" id="25974075"/>
<dbReference type="AlphaFoldDB" id="F0XEQ4"/>
<proteinExistence type="predicted"/>
<keyword evidence="3" id="KW-1185">Reference proteome</keyword>
<organism evidence="3">
    <name type="scientific">Grosmannia clavigera (strain kw1407 / UAMH 11150)</name>
    <name type="common">Blue stain fungus</name>
    <name type="synonym">Graphiocladiella clavigera</name>
    <dbReference type="NCBI Taxonomy" id="655863"/>
    <lineage>
        <taxon>Eukaryota</taxon>
        <taxon>Fungi</taxon>
        <taxon>Dikarya</taxon>
        <taxon>Ascomycota</taxon>
        <taxon>Pezizomycotina</taxon>
        <taxon>Sordariomycetes</taxon>
        <taxon>Sordariomycetidae</taxon>
        <taxon>Ophiostomatales</taxon>
        <taxon>Ophiostomataceae</taxon>
        <taxon>Leptographium</taxon>
    </lineage>
</organism>
<feature type="region of interest" description="Disordered" evidence="1">
    <location>
        <begin position="184"/>
        <end position="203"/>
    </location>
</feature>
<protein>
    <submittedName>
        <fullName evidence="2">Uncharacterized protein</fullName>
    </submittedName>
</protein>
<dbReference type="eggNOG" id="ENOG502SD0J">
    <property type="taxonomic scope" value="Eukaryota"/>
</dbReference>
<feature type="compositionally biased region" description="Polar residues" evidence="1">
    <location>
        <begin position="264"/>
        <end position="273"/>
    </location>
</feature>
<feature type="region of interest" description="Disordered" evidence="1">
    <location>
        <begin position="642"/>
        <end position="665"/>
    </location>
</feature>
<feature type="region of interest" description="Disordered" evidence="1">
    <location>
        <begin position="1"/>
        <end position="93"/>
    </location>
</feature>
<sequence length="684" mass="71715">MSPPPWSGTSGGRAGVSLSRSTTVSAVTTRSTAASSRAERRISRDDMFLSPRKGRLTALDRRISRDDLYLSSRPSDGALSSHFPPRRGSLEHLSIPEEMKSPNSVMSAVPARMAAAELSLAGEIQIGMALGSPCHPPPNLRTHPLSPEQPTWTMSSRAPLDTTAAPPEVGLPSPVEAAALVAAPASSAPSSTPAPGASLQRTKTRRKLFGIFGSRRHQETAASSSASSAQDPPTVASSTAPMPATDSLVQAANSNTVGAAAASQSRPSAMSRSGTKKYQPIVVPTMQPDLALSSPASNSGPNSTAKDARMKPRMRSKTIGQAASKRPGLESINFAAPMSSSGGQKQSVGSVATSPYLNVEIPEFHLERYSVMFGDVLNPEACAMPGSSAWQPASSLLARRQATLDRLKMINGGKMQANQGCVVADTNALYPPQPLQRRATSPRLAKSPVSSLVSCQAQGGEENTSSAGAGVAIPVGVVVSSPRFRSNTSPSLVQPAGAPVAQNKSRWINPLRGNPTVYGAPRRAATVSASSSSTGPRTAAQYEPVLSSLIMESPTDLDYSTAEEDGEDEEKALRVVQPFKPVLSPAMSPPSSRSAASAIRLGRNERLQETRMATPKLVLAETTMASAGSPQNSQKLQLRDDGWLKAPYQPQNTHLSPTRYNGSSPTVAQAAQNRKSELVVLEAA</sequence>
<feature type="compositionally biased region" description="Polar residues" evidence="1">
    <location>
        <begin position="649"/>
        <end position="665"/>
    </location>
</feature>
<gene>
    <name evidence="2" type="ORF">CMQ_1220</name>
</gene>
<dbReference type="HOGENOM" id="CLU_402267_0_0_1"/>